<name>A0ABV7J5Y5_9GAMM</name>
<feature type="domain" description="DUF1835" evidence="1">
    <location>
        <begin position="7"/>
        <end position="120"/>
    </location>
</feature>
<gene>
    <name evidence="2" type="ORF">ACFODZ_04410</name>
</gene>
<proteinExistence type="predicted"/>
<keyword evidence="3" id="KW-1185">Reference proteome</keyword>
<reference evidence="3" key="1">
    <citation type="journal article" date="2019" name="Int. J. Syst. Evol. Microbiol.">
        <title>The Global Catalogue of Microorganisms (GCM) 10K type strain sequencing project: providing services to taxonomists for standard genome sequencing and annotation.</title>
        <authorList>
            <consortium name="The Broad Institute Genomics Platform"/>
            <consortium name="The Broad Institute Genome Sequencing Center for Infectious Disease"/>
            <person name="Wu L."/>
            <person name="Ma J."/>
        </authorList>
    </citation>
    <scope>NUCLEOTIDE SEQUENCE [LARGE SCALE GENOMIC DNA]</scope>
    <source>
        <strain evidence="3">KCTC 42953</strain>
    </source>
</reference>
<dbReference type="EMBL" id="JBHRTS010000002">
    <property type="protein sequence ID" value="MFC3193485.1"/>
    <property type="molecule type" value="Genomic_DNA"/>
</dbReference>
<accession>A0ABV7J5Y5</accession>
<protein>
    <submittedName>
        <fullName evidence="2">DUF1835 domain-containing protein</fullName>
    </submittedName>
</protein>
<evidence type="ECO:0000313" key="2">
    <source>
        <dbReference type="EMBL" id="MFC3193485.1"/>
    </source>
</evidence>
<sequence length="321" mass="36193">MIEPRVLHITNGDYAVHNLKEAGFSGEFLPVRDVLHVGPLLPGDDFIGISSARCQFIVAQGWASQQRVDAFQRERRALLRDLTIYAEIWLWFEHDLYDQLQLIRVLQFLAESTINLSQVRLVVTDQYLGEANAETCQELLRFAEPLSSDHLETACHIWEQLTATTPASWPEMLQQSYPLLPFLQAALRRFFNEFPSASNGLSLTADRALALADSEMTAGELFAAVQVLDEPRFMGDLSFFGVLDGLRSSPASLLKAADDHSLKTHPQQRLSLTELGKQVSCGEVHYLDVSAPDYWLGGVHINAKNRWCYNDSDQSFKLRLL</sequence>
<evidence type="ECO:0000259" key="1">
    <source>
        <dbReference type="Pfam" id="PF08874"/>
    </source>
</evidence>
<dbReference type="Proteomes" id="UP001595533">
    <property type="component" value="Unassembled WGS sequence"/>
</dbReference>
<dbReference type="InterPro" id="IPR014973">
    <property type="entry name" value="DUF1835"/>
</dbReference>
<dbReference type="Pfam" id="PF08874">
    <property type="entry name" value="DUF1835"/>
    <property type="match status" value="1"/>
</dbReference>
<organism evidence="2 3">
    <name type="scientific">Marinicella sediminis</name>
    <dbReference type="NCBI Taxonomy" id="1792834"/>
    <lineage>
        <taxon>Bacteria</taxon>
        <taxon>Pseudomonadati</taxon>
        <taxon>Pseudomonadota</taxon>
        <taxon>Gammaproteobacteria</taxon>
        <taxon>Lysobacterales</taxon>
        <taxon>Marinicellaceae</taxon>
        <taxon>Marinicella</taxon>
    </lineage>
</organism>
<comment type="caution">
    <text evidence="2">The sequence shown here is derived from an EMBL/GenBank/DDBJ whole genome shotgun (WGS) entry which is preliminary data.</text>
</comment>
<dbReference type="RefSeq" id="WP_157892695.1">
    <property type="nucleotide sequence ID" value="NZ_JBHRTS010000002.1"/>
</dbReference>
<evidence type="ECO:0000313" key="3">
    <source>
        <dbReference type="Proteomes" id="UP001595533"/>
    </source>
</evidence>